<dbReference type="EMBL" id="BAAAOA010000015">
    <property type="protein sequence ID" value="GAA1755503.1"/>
    <property type="molecule type" value="Genomic_DNA"/>
</dbReference>
<gene>
    <name evidence="2" type="ORF">GCM10009767_13550</name>
</gene>
<comment type="caution">
    <text evidence="2">The sequence shown here is derived from an EMBL/GenBank/DDBJ whole genome shotgun (WGS) entry which is preliminary data.</text>
</comment>
<organism evidence="2 3">
    <name type="scientific">Kocuria aegyptia</name>
    <dbReference type="NCBI Taxonomy" id="330943"/>
    <lineage>
        <taxon>Bacteria</taxon>
        <taxon>Bacillati</taxon>
        <taxon>Actinomycetota</taxon>
        <taxon>Actinomycetes</taxon>
        <taxon>Micrococcales</taxon>
        <taxon>Micrococcaceae</taxon>
        <taxon>Kocuria</taxon>
    </lineage>
</organism>
<dbReference type="InterPro" id="IPR034660">
    <property type="entry name" value="DinB/YfiT-like"/>
</dbReference>
<dbReference type="InterPro" id="IPR017517">
    <property type="entry name" value="Maleyloyr_isom"/>
</dbReference>
<accession>A0ABP4WIH9</accession>
<name>A0ABP4WIH9_9MICC</name>
<evidence type="ECO:0000313" key="2">
    <source>
        <dbReference type="EMBL" id="GAA1755503.1"/>
    </source>
</evidence>
<dbReference type="NCBIfam" id="TIGR03083">
    <property type="entry name" value="maleylpyruvate isomerase family mycothiol-dependent enzyme"/>
    <property type="match status" value="1"/>
</dbReference>
<feature type="domain" description="Mycothiol-dependent maleylpyruvate isomerase metal-binding" evidence="1">
    <location>
        <begin position="6"/>
        <end position="114"/>
    </location>
</feature>
<reference evidence="3" key="1">
    <citation type="journal article" date="2019" name="Int. J. Syst. Evol. Microbiol.">
        <title>The Global Catalogue of Microorganisms (GCM) 10K type strain sequencing project: providing services to taxonomists for standard genome sequencing and annotation.</title>
        <authorList>
            <consortium name="The Broad Institute Genomics Platform"/>
            <consortium name="The Broad Institute Genome Sequencing Center for Infectious Disease"/>
            <person name="Wu L."/>
            <person name="Ma J."/>
        </authorList>
    </citation>
    <scope>NUCLEOTIDE SEQUENCE [LARGE SCALE GENOMIC DNA]</scope>
    <source>
        <strain evidence="3">JCM 14735</strain>
    </source>
</reference>
<dbReference type="Gene3D" id="1.20.120.450">
    <property type="entry name" value="dinb family like domain"/>
    <property type="match status" value="1"/>
</dbReference>
<dbReference type="Proteomes" id="UP001501204">
    <property type="component" value="Unassembled WGS sequence"/>
</dbReference>
<evidence type="ECO:0000313" key="3">
    <source>
        <dbReference type="Proteomes" id="UP001501204"/>
    </source>
</evidence>
<dbReference type="RefSeq" id="WP_344120955.1">
    <property type="nucleotide sequence ID" value="NZ_BAAAOA010000015.1"/>
</dbReference>
<evidence type="ECO:0000259" key="1">
    <source>
        <dbReference type="Pfam" id="PF11716"/>
    </source>
</evidence>
<dbReference type="Pfam" id="PF11716">
    <property type="entry name" value="MDMPI_N"/>
    <property type="match status" value="1"/>
</dbReference>
<protein>
    <submittedName>
        <fullName evidence="2">TIGR03086 family metal-binding protein</fullName>
    </submittedName>
</protein>
<dbReference type="InterPro" id="IPR024344">
    <property type="entry name" value="MDMPI_metal-binding"/>
</dbReference>
<proteinExistence type="predicted"/>
<keyword evidence="3" id="KW-1185">Reference proteome</keyword>
<sequence>MSSELFRAATDYVRDVTSGLSNDALGFSTPCDGWDTGTVVLHLADVAAALVSLVESGEMQMPDSPRTDAADPVAKFHHIVAQLEAALSTAPDTERAEAAMQAGTIEFTMHGWDIGMASDHGHKIPKQLAGEVLELATALISDDARGTNFAARVNAPTTALMSDRLVAFLGRRPVELGVVDDRDVSRNAP</sequence>
<dbReference type="SUPFAM" id="SSF109854">
    <property type="entry name" value="DinB/YfiT-like putative metalloenzymes"/>
    <property type="match status" value="1"/>
</dbReference>